<dbReference type="GO" id="GO:0016020">
    <property type="term" value="C:membrane"/>
    <property type="evidence" value="ECO:0007669"/>
    <property type="project" value="UniProtKB-SubCell"/>
</dbReference>
<evidence type="ECO:0000256" key="6">
    <source>
        <dbReference type="SAM" id="MobiDB-lite"/>
    </source>
</evidence>
<dbReference type="Pfam" id="PF04547">
    <property type="entry name" value="Anoctamin"/>
    <property type="match status" value="1"/>
</dbReference>
<reference evidence="10" key="1">
    <citation type="submission" date="2018-08" db="EMBL/GenBank/DDBJ databases">
        <authorList>
            <person name="Guldener U."/>
        </authorList>
    </citation>
    <scope>NUCLEOTIDE SEQUENCE</scope>
    <source>
        <strain evidence="10">UB2</strain>
    </source>
</reference>
<evidence type="ECO:0000259" key="9">
    <source>
        <dbReference type="Pfam" id="PF20877"/>
    </source>
</evidence>
<feature type="region of interest" description="Disordered" evidence="6">
    <location>
        <begin position="917"/>
        <end position="947"/>
    </location>
</feature>
<evidence type="ECO:0000256" key="4">
    <source>
        <dbReference type="ARBA" id="ARBA00023136"/>
    </source>
</evidence>
<dbReference type="InterPro" id="IPR049456">
    <property type="entry name" value="Anoctamin_N_fung"/>
</dbReference>
<feature type="compositionally biased region" description="Low complexity" evidence="6">
    <location>
        <begin position="374"/>
        <end position="383"/>
    </location>
</feature>
<dbReference type="GO" id="GO:0032541">
    <property type="term" value="C:cortical endoplasmic reticulum"/>
    <property type="evidence" value="ECO:0007669"/>
    <property type="project" value="TreeGrafter"/>
</dbReference>
<evidence type="ECO:0000256" key="3">
    <source>
        <dbReference type="ARBA" id="ARBA00022989"/>
    </source>
</evidence>
<sequence length="1295" mass="141735">MAQSQLPPFAQATAGALGSITSNTLIYPLDLLSTRCQTQSRGRDGKGGYQSISAALKEIVDQNGMKGLYQGLASDTLSNTLSNFLFFYFRSFFMESVVERKKAKLPPPPPSAKGKGKSGSMVITAAEDLAIGALAGVVSRFFTTPLSNVTVRMQTSANPKPKPKEGLEAVQKRKEASGVQPSSDSESDDEGGYAEPAEIVDVLRQIIAEKGWLGLWSGFETAAMLSISPALTFYSTNAISTLLIPKDRREKPSLLQTFLTSAIGNSISTIIVFPLILCKTRLQWRSPTGRKMYRNLLDVLSKTIKRGGLKGLYQGLDSQLIKGLFSFGTTMPPSSRSPPSLGQRKGKMNGIKKDRPASTSSSGGPNVPPKPSSGATGTVGAAAEKARAPIQGAQELATFARQATASGQTEYPIPQSQPDTQIADYVLVFQHISRKHLRSSTKVAASERTRIGTEYDQLVSRIRSTGLRVTSREGANGSGQILILVKADVQLLHRLARQEALSDYLHGVLSVQPPPPRSSSLDAGQKKDVSGLHLTPASRLRLVDSLLTLPSIASHAVQSASGKAQVPSGAGLRLGSSEFPHLVDMSAIHDPAYNSAWMKRWAHISPAKILTGVGLEDLDSIREHFGEDVALYFAFLNSYFQALAPAALLAASFWLLGRNFSPVYSFGLVIWSCLFVELWRIKERKLAVRWGTLGVNTVDRRRHDFVPRITRTDPATEEPEEVFEWWRRELRVILSLPVVALFASLLAATMTLMFVVEIFVTQLYHGSLKFAVPFIPTALLVVAVPQIMAAWQATAVAITKWENHYSAKSYDYSLTLKRFAMQAITAYGALTLSAYVYIPFGETIMQTMVQRGVFKRSIQEAIRQGKVADKGIDFHINPNRMHTQLFAVSVTSQFLNAFTELALPMLMRKVAEWREERAAKNESGPSIPQRQDSASSSGTATPVEGVEESEKRFVSRVRKELALPPYDLFGDYAEMATQFGYITLWSTVWPLSPVMGFVNNFFELRSDAAKISLNTRRPVPVRAESIEPWLETLGFIAWLSALNNAALVYLFQQSEHAHLDGHSKYETSMRTHLHPTNLTMAPPAAGSQSMFSFSRLLPRDIPTSGPAGAIVAAVLVALLAEHVYGLVRTLVRHILERLVWRGSNEEMLVRRREWVLRVETLKSHADAEGVEEKVREQLSVGQGEEEAFWSTERDVGAGAIRDSGKTDFALLPAATPSSSTTSPSPLTTMPTSPSPLTTMPTSSTTTMPTSTMPSPTLPTTTSAPVVTQRNTPAQSTTTLSLLPGYFFLLFYLVND</sequence>
<evidence type="ECO:0000256" key="2">
    <source>
        <dbReference type="ARBA" id="ARBA00022692"/>
    </source>
</evidence>
<comment type="caution">
    <text evidence="10">The sequence shown here is derived from an EMBL/GenBank/DDBJ whole genome shotgun (WGS) entry which is preliminary data.</text>
</comment>
<dbReference type="InterPro" id="IPR023395">
    <property type="entry name" value="MCP_dom_sf"/>
</dbReference>
<feature type="domain" description="Anoctamin alpha-beta plait" evidence="9">
    <location>
        <begin position="423"/>
        <end position="551"/>
    </location>
</feature>
<comment type="subcellular location">
    <subcellularLocation>
        <location evidence="1">Membrane</location>
        <topology evidence="1">Multi-pass membrane protein</topology>
    </subcellularLocation>
</comment>
<evidence type="ECO:0000256" key="5">
    <source>
        <dbReference type="PROSITE-ProRule" id="PRU00282"/>
    </source>
</evidence>
<keyword evidence="4 5" id="KW-0472">Membrane</keyword>
<feature type="transmembrane region" description="Helical" evidence="7">
    <location>
        <begin position="774"/>
        <end position="798"/>
    </location>
</feature>
<keyword evidence="11" id="KW-1185">Reference proteome</keyword>
<dbReference type="PANTHER" id="PTHR12308:SF73">
    <property type="entry name" value="ANOCTAMIN"/>
    <property type="match status" value="1"/>
</dbReference>
<gene>
    <name evidence="10" type="ORF">UBRO2_02564</name>
</gene>
<feature type="compositionally biased region" description="Basic and acidic residues" evidence="6">
    <location>
        <begin position="162"/>
        <end position="176"/>
    </location>
</feature>
<protein>
    <submittedName>
        <fullName evidence="10">Related to IST2 - Plasma membrane protein that may be involved in osmotolerance</fullName>
    </submittedName>
</protein>
<feature type="repeat" description="Solcar" evidence="5">
    <location>
        <begin position="6"/>
        <end position="96"/>
    </location>
</feature>
<feature type="transmembrane region" description="Helical" evidence="7">
    <location>
        <begin position="254"/>
        <end position="277"/>
    </location>
</feature>
<keyword evidence="2 5" id="KW-0812">Transmembrane</keyword>
<evidence type="ECO:0000313" key="11">
    <source>
        <dbReference type="Proteomes" id="UP000658997"/>
    </source>
</evidence>
<evidence type="ECO:0000256" key="7">
    <source>
        <dbReference type="SAM" id="Phobius"/>
    </source>
</evidence>
<feature type="transmembrane region" description="Helical" evidence="7">
    <location>
        <begin position="819"/>
        <end position="838"/>
    </location>
</feature>
<dbReference type="PANTHER" id="PTHR12308">
    <property type="entry name" value="ANOCTAMIN"/>
    <property type="match status" value="1"/>
</dbReference>
<feature type="transmembrane region" description="Helical" evidence="7">
    <location>
        <begin position="213"/>
        <end position="234"/>
    </location>
</feature>
<evidence type="ECO:0000313" key="10">
    <source>
        <dbReference type="EMBL" id="SYW78372.1"/>
    </source>
</evidence>
<dbReference type="Pfam" id="PF00153">
    <property type="entry name" value="Mito_carr"/>
    <property type="match status" value="3"/>
</dbReference>
<feature type="transmembrane region" description="Helical" evidence="7">
    <location>
        <begin position="662"/>
        <end position="679"/>
    </location>
</feature>
<dbReference type="GO" id="GO:0005254">
    <property type="term" value="F:chloride channel activity"/>
    <property type="evidence" value="ECO:0007669"/>
    <property type="project" value="TreeGrafter"/>
</dbReference>
<feature type="transmembrane region" description="Helical" evidence="7">
    <location>
        <begin position="629"/>
        <end position="656"/>
    </location>
</feature>
<dbReference type="Pfam" id="PF20877">
    <property type="entry name" value="Anoctamin_N"/>
    <property type="match status" value="1"/>
</dbReference>
<dbReference type="InterPro" id="IPR007632">
    <property type="entry name" value="Anoctamin"/>
</dbReference>
<feature type="compositionally biased region" description="Low complexity" evidence="6">
    <location>
        <begin position="1212"/>
        <end position="1264"/>
    </location>
</feature>
<feature type="region of interest" description="Disordered" evidence="6">
    <location>
        <begin position="329"/>
        <end position="384"/>
    </location>
</feature>
<dbReference type="SUPFAM" id="SSF103506">
    <property type="entry name" value="Mitochondrial carrier"/>
    <property type="match status" value="1"/>
</dbReference>
<dbReference type="PROSITE" id="PS50920">
    <property type="entry name" value="SOLCAR"/>
    <property type="match status" value="3"/>
</dbReference>
<dbReference type="Proteomes" id="UP000658997">
    <property type="component" value="Unassembled WGS sequence"/>
</dbReference>
<feature type="repeat" description="Solcar" evidence="5">
    <location>
        <begin position="252"/>
        <end position="340"/>
    </location>
</feature>
<accession>A0A8H8TS32</accession>
<evidence type="ECO:0000259" key="8">
    <source>
        <dbReference type="Pfam" id="PF04547"/>
    </source>
</evidence>
<feature type="repeat" description="Solcar" evidence="5">
    <location>
        <begin position="123"/>
        <end position="242"/>
    </location>
</feature>
<dbReference type="Gene3D" id="1.50.40.10">
    <property type="entry name" value="Mitochondrial carrier domain"/>
    <property type="match status" value="1"/>
</dbReference>
<keyword evidence="3 7" id="KW-1133">Transmembrane helix</keyword>
<feature type="domain" description="Anoctamin transmembrane" evidence="8">
    <location>
        <begin position="621"/>
        <end position="1137"/>
    </location>
</feature>
<dbReference type="EMBL" id="ULHB01000040">
    <property type="protein sequence ID" value="SYW78372.1"/>
    <property type="molecule type" value="Genomic_DNA"/>
</dbReference>
<feature type="region of interest" description="Disordered" evidence="6">
    <location>
        <begin position="1212"/>
        <end position="1271"/>
    </location>
</feature>
<dbReference type="InterPro" id="IPR049452">
    <property type="entry name" value="Anoctamin_TM"/>
</dbReference>
<name>A0A8H8TS32_9BASI</name>
<feature type="transmembrane region" description="Helical" evidence="7">
    <location>
        <begin position="732"/>
        <end position="754"/>
    </location>
</feature>
<evidence type="ECO:0000256" key="1">
    <source>
        <dbReference type="ARBA" id="ARBA00004141"/>
    </source>
</evidence>
<feature type="compositionally biased region" description="Polar residues" evidence="6">
    <location>
        <begin position="923"/>
        <end position="940"/>
    </location>
</feature>
<feature type="region of interest" description="Disordered" evidence="6">
    <location>
        <begin position="153"/>
        <end position="192"/>
    </location>
</feature>
<organism evidence="10 11">
    <name type="scientific">Ustilago bromivora</name>
    <dbReference type="NCBI Taxonomy" id="307758"/>
    <lineage>
        <taxon>Eukaryota</taxon>
        <taxon>Fungi</taxon>
        <taxon>Dikarya</taxon>
        <taxon>Basidiomycota</taxon>
        <taxon>Ustilaginomycotina</taxon>
        <taxon>Ustilaginomycetes</taxon>
        <taxon>Ustilaginales</taxon>
        <taxon>Ustilaginaceae</taxon>
        <taxon>Ustilago</taxon>
    </lineage>
</organism>
<proteinExistence type="predicted"/>
<dbReference type="InterPro" id="IPR018108">
    <property type="entry name" value="MCP_transmembrane"/>
</dbReference>